<evidence type="ECO:0000313" key="2">
    <source>
        <dbReference type="Proteomes" id="UP000198535"/>
    </source>
</evidence>
<dbReference type="OrthoDB" id="372475at2157"/>
<organism evidence="1 2">
    <name type="scientific">Methanolobus profundi</name>
    <dbReference type="NCBI Taxonomy" id="487685"/>
    <lineage>
        <taxon>Archaea</taxon>
        <taxon>Methanobacteriati</taxon>
        <taxon>Methanobacteriota</taxon>
        <taxon>Stenosarchaea group</taxon>
        <taxon>Methanomicrobia</taxon>
        <taxon>Methanosarcinales</taxon>
        <taxon>Methanosarcinaceae</taxon>
        <taxon>Methanolobus</taxon>
    </lineage>
</organism>
<proteinExistence type="predicted"/>
<name>A0A1I4TWU0_9EURY</name>
<keyword evidence="2" id="KW-1185">Reference proteome</keyword>
<sequence length="130" mass="14863">MILLGTDQIEDVALDKLKTGWAVLYGHPDVFRFLEYSLYKPGTNANAGFELLGFLPTVAFCKKTPRFRKMFKETDDRTVTVLQAFKVDNSEGFAFHILEVPKDSDNEARYNKVAQAVRNYLVNGEFVPHR</sequence>
<reference evidence="2" key="1">
    <citation type="submission" date="2016-10" db="EMBL/GenBank/DDBJ databases">
        <authorList>
            <person name="Varghese N."/>
            <person name="Submissions S."/>
        </authorList>
    </citation>
    <scope>NUCLEOTIDE SEQUENCE [LARGE SCALE GENOMIC DNA]</scope>
    <source>
        <strain evidence="2">Mob M</strain>
    </source>
</reference>
<dbReference type="STRING" id="487685.SAMN04488696_2497"/>
<dbReference type="AlphaFoldDB" id="A0A1I4TWU0"/>
<gene>
    <name evidence="1" type="ORF">SAMN04488696_2497</name>
</gene>
<dbReference type="EMBL" id="FOUJ01000005">
    <property type="protein sequence ID" value="SFM81097.1"/>
    <property type="molecule type" value="Genomic_DNA"/>
</dbReference>
<dbReference type="Proteomes" id="UP000198535">
    <property type="component" value="Unassembled WGS sequence"/>
</dbReference>
<evidence type="ECO:0000313" key="1">
    <source>
        <dbReference type="EMBL" id="SFM81097.1"/>
    </source>
</evidence>
<dbReference type="RefSeq" id="WP_091937413.1">
    <property type="nucleotide sequence ID" value="NZ_FOUJ01000005.1"/>
</dbReference>
<accession>A0A1I4TWU0</accession>
<protein>
    <submittedName>
        <fullName evidence="1">Uncharacterized protein</fullName>
    </submittedName>
</protein>